<reference evidence="5 6" key="1">
    <citation type="submission" date="2014-12" db="EMBL/GenBank/DDBJ databases">
        <title>Mercury Reductase activity and rhizosphere competence traits in the genome of root associated Photobacterium halotolerans MELD1.</title>
        <authorList>
            <person name="Mathew D.C."/>
            <person name="Huang C.-C."/>
        </authorList>
    </citation>
    <scope>NUCLEOTIDE SEQUENCE [LARGE SCALE GENOMIC DNA]</scope>
    <source>
        <strain evidence="5 6">MELD1</strain>
    </source>
</reference>
<dbReference type="EMBL" id="JWYV01000012">
    <property type="protein sequence ID" value="KKC99295.1"/>
    <property type="molecule type" value="Genomic_DNA"/>
</dbReference>
<dbReference type="PANTHER" id="PTHR33164">
    <property type="entry name" value="TRANSCRIPTIONAL REGULATOR, MARR FAMILY"/>
    <property type="match status" value="1"/>
</dbReference>
<dbReference type="STRING" id="265726.KY46_14365"/>
<dbReference type="GO" id="GO:0006950">
    <property type="term" value="P:response to stress"/>
    <property type="evidence" value="ECO:0007669"/>
    <property type="project" value="TreeGrafter"/>
</dbReference>
<dbReference type="InterPro" id="IPR039422">
    <property type="entry name" value="MarR/SlyA-like"/>
</dbReference>
<organism evidence="5 6">
    <name type="scientific">Photobacterium halotolerans</name>
    <dbReference type="NCBI Taxonomy" id="265726"/>
    <lineage>
        <taxon>Bacteria</taxon>
        <taxon>Pseudomonadati</taxon>
        <taxon>Pseudomonadota</taxon>
        <taxon>Gammaproteobacteria</taxon>
        <taxon>Vibrionales</taxon>
        <taxon>Vibrionaceae</taxon>
        <taxon>Photobacterium</taxon>
    </lineage>
</organism>
<dbReference type="Gene3D" id="1.10.10.10">
    <property type="entry name" value="Winged helix-like DNA-binding domain superfamily/Winged helix DNA-binding domain"/>
    <property type="match status" value="1"/>
</dbReference>
<dbReference type="GO" id="GO:0003677">
    <property type="term" value="F:DNA binding"/>
    <property type="evidence" value="ECO:0007669"/>
    <property type="project" value="UniProtKB-KW"/>
</dbReference>
<dbReference type="SMART" id="SM00347">
    <property type="entry name" value="HTH_MARR"/>
    <property type="match status" value="1"/>
</dbReference>
<feature type="domain" description="HTH marR-type" evidence="4">
    <location>
        <begin position="1"/>
        <end position="140"/>
    </location>
</feature>
<evidence type="ECO:0000313" key="5">
    <source>
        <dbReference type="EMBL" id="KKC99295.1"/>
    </source>
</evidence>
<dbReference type="Pfam" id="PF22381">
    <property type="entry name" value="Staph_reg_Sar_Rot"/>
    <property type="match status" value="1"/>
</dbReference>
<dbReference type="RefSeq" id="WP_046221351.1">
    <property type="nucleotide sequence ID" value="NZ_JWYV01000012.1"/>
</dbReference>
<evidence type="ECO:0000259" key="4">
    <source>
        <dbReference type="PROSITE" id="PS50995"/>
    </source>
</evidence>
<keyword evidence="6" id="KW-1185">Reference proteome</keyword>
<dbReference type="InterPro" id="IPR000835">
    <property type="entry name" value="HTH_MarR-typ"/>
</dbReference>
<keyword evidence="2" id="KW-0238">DNA-binding</keyword>
<evidence type="ECO:0000256" key="3">
    <source>
        <dbReference type="ARBA" id="ARBA00023163"/>
    </source>
</evidence>
<protein>
    <recommendedName>
        <fullName evidence="4">HTH marR-type domain-containing protein</fullName>
    </recommendedName>
</protein>
<accession>A0A0F5VAV2</accession>
<evidence type="ECO:0000256" key="1">
    <source>
        <dbReference type="ARBA" id="ARBA00023015"/>
    </source>
</evidence>
<evidence type="ECO:0000313" key="6">
    <source>
        <dbReference type="Proteomes" id="UP000033633"/>
    </source>
</evidence>
<dbReference type="InterPro" id="IPR036390">
    <property type="entry name" value="WH_DNA-bd_sf"/>
</dbReference>
<keyword evidence="3" id="KW-0804">Transcription</keyword>
<dbReference type="AlphaFoldDB" id="A0A0F5VAV2"/>
<gene>
    <name evidence="5" type="ORF">KY46_14365</name>
</gene>
<dbReference type="PATRIC" id="fig|265726.11.peg.1116"/>
<dbReference type="Proteomes" id="UP000033633">
    <property type="component" value="Unassembled WGS sequence"/>
</dbReference>
<dbReference type="SUPFAM" id="SSF46785">
    <property type="entry name" value="Winged helix' DNA-binding domain"/>
    <property type="match status" value="1"/>
</dbReference>
<dbReference type="InterPro" id="IPR036388">
    <property type="entry name" value="WH-like_DNA-bd_sf"/>
</dbReference>
<name>A0A0F5VAV2_9GAMM</name>
<proteinExistence type="predicted"/>
<keyword evidence="1" id="KW-0805">Transcription regulation</keyword>
<dbReference type="InterPro" id="IPR055166">
    <property type="entry name" value="Transc_reg_Sar_Rot_HTH"/>
</dbReference>
<dbReference type="OrthoDB" id="5295456at2"/>
<dbReference type="GO" id="GO:0003700">
    <property type="term" value="F:DNA-binding transcription factor activity"/>
    <property type="evidence" value="ECO:0007669"/>
    <property type="project" value="InterPro"/>
</dbReference>
<sequence length="140" mass="15391">MSVMTINGQLMIELAVRYSGMLKSIDRKLSAHGISMSEFLVLHQLYAAAEQSMSRVALAETVGLTASGVTRLLNPMEKNHLVEKEKNSRDARVSLVKLTQTGVEIYQDALVSFNHGTEAMTDRLTSAQLTQLLTLIGKLN</sequence>
<comment type="caution">
    <text evidence="5">The sequence shown here is derived from an EMBL/GenBank/DDBJ whole genome shotgun (WGS) entry which is preliminary data.</text>
</comment>
<evidence type="ECO:0000256" key="2">
    <source>
        <dbReference type="ARBA" id="ARBA00023125"/>
    </source>
</evidence>
<dbReference type="PROSITE" id="PS50995">
    <property type="entry name" value="HTH_MARR_2"/>
    <property type="match status" value="1"/>
</dbReference>
<dbReference type="PANTHER" id="PTHR33164:SF43">
    <property type="entry name" value="HTH-TYPE TRANSCRIPTIONAL REPRESSOR YETL"/>
    <property type="match status" value="1"/>
</dbReference>
<dbReference type="PRINTS" id="PR00598">
    <property type="entry name" value="HTHMARR"/>
</dbReference>